<keyword evidence="1" id="KW-0472">Membrane</keyword>
<reference evidence="2 3" key="1">
    <citation type="submission" date="2024-03" db="EMBL/GenBank/DDBJ databases">
        <authorList>
            <person name="Jo J.-H."/>
        </authorList>
    </citation>
    <scope>NUCLEOTIDE SEQUENCE [LARGE SCALE GENOMIC DNA]</scope>
    <source>
        <strain evidence="2 3">AS3R-12</strain>
    </source>
</reference>
<comment type="caution">
    <text evidence="2">The sequence shown here is derived from an EMBL/GenBank/DDBJ whole genome shotgun (WGS) entry which is preliminary data.</text>
</comment>
<dbReference type="EMBL" id="JBBHJY010000009">
    <property type="protein sequence ID" value="MEJ6011513.1"/>
    <property type="molecule type" value="Genomic_DNA"/>
</dbReference>
<evidence type="ECO:0000313" key="2">
    <source>
        <dbReference type="EMBL" id="MEJ6011513.1"/>
    </source>
</evidence>
<sequence length="236" mass="25321">MGLRKIIGAIFKAFFGLISVIGLLLIISVIWITEADFGGGVSLLLAPGVLIPAALIIWLLVRKRAVPSGHESPQPSGLVSMDQQTSGTVFRGLGATIELLADSLSITREGTVSVILHGLAGEKRIAYGSITATQLRGATPIMSGFLQFTVLGGIESNRGIWDATMDENTVMFTHQQEASFRQLREVIERKMVEVRQPSSTLAASSVADELAKLFELKSKGALSDEEFGAQKAILLR</sequence>
<gene>
    <name evidence="2" type="ORF">WG900_16490</name>
</gene>
<evidence type="ECO:0000256" key="1">
    <source>
        <dbReference type="SAM" id="Phobius"/>
    </source>
</evidence>
<feature type="transmembrane region" description="Helical" evidence="1">
    <location>
        <begin position="39"/>
        <end position="61"/>
    </location>
</feature>
<proteinExistence type="predicted"/>
<accession>A0ABU8SE29</accession>
<dbReference type="Proteomes" id="UP001379235">
    <property type="component" value="Unassembled WGS sequence"/>
</dbReference>
<keyword evidence="3" id="KW-1185">Reference proteome</keyword>
<dbReference type="RefSeq" id="WP_339968842.1">
    <property type="nucleotide sequence ID" value="NZ_JBBHJY010000009.1"/>
</dbReference>
<organism evidence="2 3">
    <name type="scientific">Novosphingobium aquae</name>
    <dbReference type="NCBI Taxonomy" id="3133435"/>
    <lineage>
        <taxon>Bacteria</taxon>
        <taxon>Pseudomonadati</taxon>
        <taxon>Pseudomonadota</taxon>
        <taxon>Alphaproteobacteria</taxon>
        <taxon>Sphingomonadales</taxon>
        <taxon>Sphingomonadaceae</taxon>
        <taxon>Novosphingobium</taxon>
    </lineage>
</organism>
<feature type="transmembrane region" description="Helical" evidence="1">
    <location>
        <begin position="12"/>
        <end position="33"/>
    </location>
</feature>
<keyword evidence="1" id="KW-0812">Transmembrane</keyword>
<evidence type="ECO:0000313" key="3">
    <source>
        <dbReference type="Proteomes" id="UP001379235"/>
    </source>
</evidence>
<name>A0ABU8SE29_9SPHN</name>
<protein>
    <submittedName>
        <fullName evidence="2">SHOCT domain-containing protein</fullName>
    </submittedName>
</protein>
<keyword evidence="1" id="KW-1133">Transmembrane helix</keyword>